<dbReference type="STRING" id="344882.ABB29_13385"/>
<protein>
    <recommendedName>
        <fullName evidence="1">FAD-dependent urate hydroxylase HpyO/Asp monooxygenase CreE-like FAD/NAD(P)-binding domain-containing protein</fullName>
    </recommendedName>
</protein>
<comment type="caution">
    <text evidence="2">The sequence shown here is derived from an EMBL/GenBank/DDBJ whole genome shotgun (WGS) entry which is preliminary data.</text>
</comment>
<evidence type="ECO:0000259" key="1">
    <source>
        <dbReference type="Pfam" id="PF13454"/>
    </source>
</evidence>
<proteinExistence type="predicted"/>
<evidence type="ECO:0000313" key="2">
    <source>
        <dbReference type="EMBL" id="KRG68394.1"/>
    </source>
</evidence>
<evidence type="ECO:0000313" key="3">
    <source>
        <dbReference type="Proteomes" id="UP000052052"/>
    </source>
</evidence>
<dbReference type="InterPro" id="IPR052189">
    <property type="entry name" value="L-asp_N-monooxygenase_NS-form"/>
</dbReference>
<dbReference type="PRINTS" id="PR00368">
    <property type="entry name" value="FADPNR"/>
</dbReference>
<dbReference type="Pfam" id="PF13454">
    <property type="entry name" value="NAD_binding_9"/>
    <property type="match status" value="1"/>
</dbReference>
<dbReference type="PANTHER" id="PTHR40254">
    <property type="entry name" value="BLR0577 PROTEIN"/>
    <property type="match status" value="1"/>
</dbReference>
<keyword evidence="3" id="KW-1185">Reference proteome</keyword>
<name>A0A0R0CQ79_9GAMM</name>
<accession>A0A0R0CQ79</accession>
<dbReference type="RefSeq" id="WP_057660051.1">
    <property type="nucleotide sequence ID" value="NZ_LDJL01000015.1"/>
</dbReference>
<dbReference type="InterPro" id="IPR036188">
    <property type="entry name" value="FAD/NAD-bd_sf"/>
</dbReference>
<feature type="domain" description="FAD-dependent urate hydroxylase HpyO/Asp monooxygenase CreE-like FAD/NAD(P)-binding" evidence="1">
    <location>
        <begin position="14"/>
        <end position="164"/>
    </location>
</feature>
<dbReference type="AlphaFoldDB" id="A0A0R0CQ79"/>
<reference evidence="2 3" key="1">
    <citation type="submission" date="2015-05" db="EMBL/GenBank/DDBJ databases">
        <title>Genome sequencing and analysis of members of genus Stenotrophomonas.</title>
        <authorList>
            <person name="Patil P.P."/>
            <person name="Midha S."/>
            <person name="Patil P.B."/>
        </authorList>
    </citation>
    <scope>NUCLEOTIDE SEQUENCE [LARGE SCALE GENOMIC DNA]</scope>
    <source>
        <strain evidence="2 3">DSM 21858</strain>
    </source>
</reference>
<sequence>MVNTADSQSPADVVIVGGGAAGVLTATQLLRLASAPLRIVMVEPSAIIGNGVAYATAHAEHLLNVPVKGMSAFADAPDDFLDYLQASGQFDLPREQLAGQYVPRRLYGGYLRDRLQRARDSSPASLDIVQASVIEAQPRDGHWQLLLQDGRSLQAGNMVLCVGNRPRPLPARGGDQLAAGHLLEAWQFDAIKRIPADAAVCIVGSGLSMVDSVLSLIDNGHAGEILVVSRHGLMPLAHVAASVPADIPLPALLAMGLRQRVRLLREAARGQAQWQTVLDALRPHVQALWQSLSFADQRRFLRHVVRQWDIHRHRIAPQVHAQLQQRVEGGQLRILRGRLDTVTPAGQRVRLCLRHRGQAQVAPDVDVIINATGVEMRVQTMRNPLLSELLGTGLVAAGAHGVGIRTDAAGHAIDADGRTQANLFAIGSLRIGDLWESIAVPELRMQAQTVARTLLGA</sequence>
<dbReference type="SUPFAM" id="SSF51905">
    <property type="entry name" value="FAD/NAD(P)-binding domain"/>
    <property type="match status" value="2"/>
</dbReference>
<dbReference type="PANTHER" id="PTHR40254:SF1">
    <property type="entry name" value="BLR0577 PROTEIN"/>
    <property type="match status" value="1"/>
</dbReference>
<dbReference type="EMBL" id="LDJL01000015">
    <property type="protein sequence ID" value="KRG68394.1"/>
    <property type="molecule type" value="Genomic_DNA"/>
</dbReference>
<organism evidence="2 3">
    <name type="scientific">Pseudoxanthomonas dokdonensis</name>
    <dbReference type="NCBI Taxonomy" id="344882"/>
    <lineage>
        <taxon>Bacteria</taxon>
        <taxon>Pseudomonadati</taxon>
        <taxon>Pseudomonadota</taxon>
        <taxon>Gammaproteobacteria</taxon>
        <taxon>Lysobacterales</taxon>
        <taxon>Lysobacteraceae</taxon>
        <taxon>Pseudoxanthomonas</taxon>
    </lineage>
</organism>
<gene>
    <name evidence="2" type="ORF">ABB29_13385</name>
</gene>
<dbReference type="Gene3D" id="3.50.50.60">
    <property type="entry name" value="FAD/NAD(P)-binding domain"/>
    <property type="match status" value="2"/>
</dbReference>
<dbReference type="PATRIC" id="fig|344882.3.peg.1057"/>
<dbReference type="InterPro" id="IPR038732">
    <property type="entry name" value="HpyO/CreE_NAD-binding"/>
</dbReference>
<dbReference type="Proteomes" id="UP000052052">
    <property type="component" value="Unassembled WGS sequence"/>
</dbReference>